<evidence type="ECO:0000256" key="1">
    <source>
        <dbReference type="SAM" id="Phobius"/>
    </source>
</evidence>
<keyword evidence="1" id="KW-0472">Membrane</keyword>
<keyword evidence="1" id="KW-0812">Transmembrane</keyword>
<evidence type="ECO:0000313" key="3">
    <source>
        <dbReference type="EMBL" id="VTR23626.1"/>
    </source>
</evidence>
<name>A0A448SF08_SERFO</name>
<accession>A0A448SF08</accession>
<gene>
    <name evidence="3" type="ORF">NCTC12965_01821</name>
    <name evidence="2" type="ORF">NCTC13193_01576</name>
</gene>
<reference evidence="2 4" key="1">
    <citation type="submission" date="2018-12" db="EMBL/GenBank/DDBJ databases">
        <authorList>
            <consortium name="Pathogen Informatics"/>
        </authorList>
    </citation>
    <scope>NUCLEOTIDE SEQUENCE [LARGE SCALE GENOMIC DNA]</scope>
    <source>
        <strain evidence="3">NCTC12965</strain>
        <strain evidence="2 4">NCTC13193</strain>
    </source>
</reference>
<proteinExistence type="predicted"/>
<dbReference type="AlphaFoldDB" id="A0A448SF08"/>
<dbReference type="EMBL" id="LR134492">
    <property type="protein sequence ID" value="VEI66269.1"/>
    <property type="molecule type" value="Genomic_DNA"/>
</dbReference>
<dbReference type="EMBL" id="CABEEZ010000032">
    <property type="protein sequence ID" value="VTR23626.1"/>
    <property type="molecule type" value="Genomic_DNA"/>
</dbReference>
<protein>
    <submittedName>
        <fullName evidence="2">Uncharacterized protein</fullName>
    </submittedName>
</protein>
<sequence length="31" mass="3615">MFNLPKTTTEWIVTLTCVLIVLAFIKVYLFP</sequence>
<evidence type="ECO:0000313" key="4">
    <source>
        <dbReference type="Proteomes" id="UP000270487"/>
    </source>
</evidence>
<organism evidence="2 4">
    <name type="scientific">Serratia fonticola</name>
    <dbReference type="NCBI Taxonomy" id="47917"/>
    <lineage>
        <taxon>Bacteria</taxon>
        <taxon>Pseudomonadati</taxon>
        <taxon>Pseudomonadota</taxon>
        <taxon>Gammaproteobacteria</taxon>
        <taxon>Enterobacterales</taxon>
        <taxon>Yersiniaceae</taxon>
        <taxon>Serratia</taxon>
    </lineage>
</organism>
<evidence type="ECO:0000313" key="2">
    <source>
        <dbReference type="EMBL" id="VEI66269.1"/>
    </source>
</evidence>
<keyword evidence="1" id="KW-1133">Transmembrane helix</keyword>
<dbReference type="Proteomes" id="UP000270487">
    <property type="component" value="Chromosome"/>
</dbReference>
<feature type="transmembrane region" description="Helical" evidence="1">
    <location>
        <begin position="12"/>
        <end position="30"/>
    </location>
</feature>